<dbReference type="GO" id="GO:0051607">
    <property type="term" value="P:defense response to virus"/>
    <property type="evidence" value="ECO:0007669"/>
    <property type="project" value="UniProtKB-KW"/>
</dbReference>
<dbReference type="RefSeq" id="WP_169698962.1">
    <property type="nucleotide sequence ID" value="NZ_LS974202.1"/>
</dbReference>
<dbReference type="Pfam" id="PF09704">
    <property type="entry name" value="Cas_Cas5d"/>
    <property type="match status" value="1"/>
</dbReference>
<protein>
    <submittedName>
        <fullName evidence="2">Putative CRISPR-associated protein Cas5 family</fullName>
    </submittedName>
</protein>
<dbReference type="EMBL" id="LS974202">
    <property type="protein sequence ID" value="SSC12701.1"/>
    <property type="molecule type" value="Genomic_DNA"/>
</dbReference>
<name>A0A7Z7LEM5_9BACT</name>
<dbReference type="Proteomes" id="UP000250796">
    <property type="component" value="Chromosome MESINF"/>
</dbReference>
<evidence type="ECO:0000313" key="2">
    <source>
        <dbReference type="EMBL" id="SSC12701.1"/>
    </source>
</evidence>
<sequence>MRALKIKVWQDSAHFRVPHTTRTLQTLPVPMFSTLLGFLCTPLDEDGRKRLLEGIQLAVYSRHTAGFEDRIWYRNMSIKQHLGRFGSRESRLADNRVEHAGGQSPVTIERLHDVTTIIYTICDAGVMSELERIFSDGSISLSLGLAEDTVLVREARVMDFGDNPEPFQGKVDFFSWLPERNDGEGLPSNYNEFFSHIPGNTRLVSSRYSIVNIGGVAVRDFTYSRCKLFSPRGLPVSFTDPYSFYTDHAEKIPLWFAVQKEVAQ</sequence>
<proteinExistence type="predicted"/>
<organism evidence="2 3">
    <name type="scientific">Mesotoga infera</name>
    <dbReference type="NCBI Taxonomy" id="1236046"/>
    <lineage>
        <taxon>Bacteria</taxon>
        <taxon>Thermotogati</taxon>
        <taxon>Thermotogota</taxon>
        <taxon>Thermotogae</taxon>
        <taxon>Kosmotogales</taxon>
        <taxon>Kosmotogaceae</taxon>
        <taxon>Mesotoga</taxon>
    </lineage>
</organism>
<evidence type="ECO:0000256" key="1">
    <source>
        <dbReference type="ARBA" id="ARBA00023118"/>
    </source>
</evidence>
<dbReference type="KEGG" id="minf:MESINF_1257"/>
<accession>A0A7Z7LEM5</accession>
<reference evidence="2 3" key="1">
    <citation type="submission" date="2017-01" db="EMBL/GenBank/DDBJ databases">
        <authorList>
            <person name="Erauso G."/>
        </authorList>
    </citation>
    <scope>NUCLEOTIDE SEQUENCE [LARGE SCALE GENOMIC DNA]</scope>
    <source>
        <strain evidence="2">MESINF1</strain>
    </source>
</reference>
<evidence type="ECO:0000313" key="3">
    <source>
        <dbReference type="Proteomes" id="UP000250796"/>
    </source>
</evidence>
<gene>
    <name evidence="2" type="ORF">MESINF_1257</name>
</gene>
<keyword evidence="1" id="KW-0051">Antiviral defense</keyword>
<keyword evidence="3" id="KW-1185">Reference proteome</keyword>
<dbReference type="InterPro" id="IPR021124">
    <property type="entry name" value="CRISPR-assoc_prot_Cas5"/>
</dbReference>
<dbReference type="AlphaFoldDB" id="A0A7Z7LEM5"/>
<dbReference type="GO" id="GO:0043571">
    <property type="term" value="P:maintenance of CRISPR repeat elements"/>
    <property type="evidence" value="ECO:0007669"/>
    <property type="project" value="InterPro"/>
</dbReference>
<dbReference type="NCBIfam" id="TIGR02593">
    <property type="entry name" value="CRISPR_cas5"/>
    <property type="match status" value="1"/>
</dbReference>
<dbReference type="InterPro" id="IPR013422">
    <property type="entry name" value="CRISPR-assoc_prot_Cas5_N"/>
</dbReference>